<keyword evidence="3" id="KW-1185">Reference proteome</keyword>
<dbReference type="EMBL" id="QHKM01000004">
    <property type="protein sequence ID" value="RAK65807.1"/>
    <property type="molecule type" value="Genomic_DNA"/>
</dbReference>
<dbReference type="RefSeq" id="WP_111478717.1">
    <property type="nucleotide sequence ID" value="NZ_QHKM01000004.1"/>
</dbReference>
<dbReference type="AlphaFoldDB" id="A0A328BFZ5"/>
<accession>A0A328BFZ5</accession>
<comment type="caution">
    <text evidence="2">The sequence shown here is derived from an EMBL/GenBank/DDBJ whole genome shotgun (WGS) entry which is preliminary data.</text>
</comment>
<sequence>MKKLIGLILLSMWGISQPAQAQKFLEDYQRFRSKHRPHKTWARRAQRAELELLKILFATHQQQTGRRLDVADTLHLLTLTPVEVGQGYAPRAGMIWNGSDTIAFRLEYAGMPPYGRTAIKYEPFLAPAPSYDPYADVSLDSLVALVSRRQFAQAQHLAADYPVFDGSSSQVVSAVRTPKGYQITAFTLPAFGFIRGEKPRK</sequence>
<dbReference type="Proteomes" id="UP000248553">
    <property type="component" value="Unassembled WGS sequence"/>
</dbReference>
<feature type="chain" id="PRO_5016337355" evidence="1">
    <location>
        <begin position="22"/>
        <end position="201"/>
    </location>
</feature>
<protein>
    <submittedName>
        <fullName evidence="2">Uncharacterized protein</fullName>
    </submittedName>
</protein>
<evidence type="ECO:0000313" key="2">
    <source>
        <dbReference type="EMBL" id="RAK65807.1"/>
    </source>
</evidence>
<organism evidence="2 3">
    <name type="scientific">Hymenobacter edaphi</name>
    <dbReference type="NCBI Taxonomy" id="2211146"/>
    <lineage>
        <taxon>Bacteria</taxon>
        <taxon>Pseudomonadati</taxon>
        <taxon>Bacteroidota</taxon>
        <taxon>Cytophagia</taxon>
        <taxon>Cytophagales</taxon>
        <taxon>Hymenobacteraceae</taxon>
        <taxon>Hymenobacter</taxon>
    </lineage>
</organism>
<name>A0A328BFZ5_9BACT</name>
<evidence type="ECO:0000256" key="1">
    <source>
        <dbReference type="SAM" id="SignalP"/>
    </source>
</evidence>
<feature type="signal peptide" evidence="1">
    <location>
        <begin position="1"/>
        <end position="21"/>
    </location>
</feature>
<gene>
    <name evidence="2" type="ORF">DLM85_13900</name>
</gene>
<evidence type="ECO:0000313" key="3">
    <source>
        <dbReference type="Proteomes" id="UP000248553"/>
    </source>
</evidence>
<reference evidence="3" key="1">
    <citation type="submission" date="2018-05" db="EMBL/GenBank/DDBJ databases">
        <authorList>
            <person name="Nie L."/>
        </authorList>
    </citation>
    <scope>NUCLEOTIDE SEQUENCE [LARGE SCALE GENOMIC DNA]</scope>
    <source>
        <strain evidence="3">NL</strain>
    </source>
</reference>
<proteinExistence type="predicted"/>
<keyword evidence="1" id="KW-0732">Signal</keyword>